<evidence type="ECO:0000256" key="4">
    <source>
        <dbReference type="ARBA" id="ARBA00022475"/>
    </source>
</evidence>
<accession>A0A443RUA3</accession>
<organism evidence="13 14">
    <name type="scientific">Leptotrombidium deliense</name>
    <dbReference type="NCBI Taxonomy" id="299467"/>
    <lineage>
        <taxon>Eukaryota</taxon>
        <taxon>Metazoa</taxon>
        <taxon>Ecdysozoa</taxon>
        <taxon>Arthropoda</taxon>
        <taxon>Chelicerata</taxon>
        <taxon>Arachnida</taxon>
        <taxon>Acari</taxon>
        <taxon>Acariformes</taxon>
        <taxon>Trombidiformes</taxon>
        <taxon>Prostigmata</taxon>
        <taxon>Anystina</taxon>
        <taxon>Parasitengona</taxon>
        <taxon>Trombiculoidea</taxon>
        <taxon>Trombiculidae</taxon>
        <taxon>Leptotrombidium</taxon>
    </lineage>
</organism>
<dbReference type="GO" id="GO:0015293">
    <property type="term" value="F:symporter activity"/>
    <property type="evidence" value="ECO:0007669"/>
    <property type="project" value="TreeGrafter"/>
</dbReference>
<keyword evidence="14" id="KW-1185">Reference proteome</keyword>
<evidence type="ECO:0000256" key="8">
    <source>
        <dbReference type="ARBA" id="ARBA00023065"/>
    </source>
</evidence>
<comment type="similarity">
    <text evidence="2">Belongs to the sodium:solute symporter (SSF) (TC 2.A.21) family.</text>
</comment>
<dbReference type="GO" id="GO:0005886">
    <property type="term" value="C:plasma membrane"/>
    <property type="evidence" value="ECO:0007669"/>
    <property type="project" value="UniProtKB-SubCell"/>
</dbReference>
<dbReference type="VEuPathDB" id="VectorBase:LDEU013411"/>
<keyword evidence="7" id="KW-0915">Sodium</keyword>
<keyword evidence="9 11" id="KW-0472">Membrane</keyword>
<evidence type="ECO:0000256" key="12">
    <source>
        <dbReference type="SAM" id="SignalP"/>
    </source>
</evidence>
<dbReference type="AlphaFoldDB" id="A0A443RUA3"/>
<dbReference type="PANTHER" id="PTHR42985:SF45">
    <property type="entry name" value="SODIUM_IODIDE COTRANSPORTER-LIKE"/>
    <property type="match status" value="1"/>
</dbReference>
<evidence type="ECO:0000313" key="13">
    <source>
        <dbReference type="EMBL" id="RWS18629.1"/>
    </source>
</evidence>
<gene>
    <name evidence="13" type="ORF">B4U80_10065</name>
</gene>
<evidence type="ECO:0000256" key="5">
    <source>
        <dbReference type="ARBA" id="ARBA00022692"/>
    </source>
</evidence>
<dbReference type="PROSITE" id="PS50283">
    <property type="entry name" value="NA_SOLUT_SYMP_3"/>
    <property type="match status" value="1"/>
</dbReference>
<proteinExistence type="inferred from homology"/>
<sequence>MSGLFVACVCSASLSTLSSGLNAIAALIWEDVILKCFPKASPKTAVVTTKLIAASVGGVCVAMAFLSSHIGTIFEVKMHTLHWLDYYNHIKQPEQHRREFYH</sequence>
<evidence type="ECO:0000256" key="1">
    <source>
        <dbReference type="ARBA" id="ARBA00004651"/>
    </source>
</evidence>
<keyword evidence="4" id="KW-1003">Cell membrane</keyword>
<dbReference type="Proteomes" id="UP000288716">
    <property type="component" value="Unassembled WGS sequence"/>
</dbReference>
<evidence type="ECO:0000313" key="14">
    <source>
        <dbReference type="Proteomes" id="UP000288716"/>
    </source>
</evidence>
<evidence type="ECO:0000256" key="3">
    <source>
        <dbReference type="ARBA" id="ARBA00022448"/>
    </source>
</evidence>
<evidence type="ECO:0000256" key="6">
    <source>
        <dbReference type="ARBA" id="ARBA00022989"/>
    </source>
</evidence>
<dbReference type="Gene3D" id="1.20.1730.10">
    <property type="entry name" value="Sodium/glucose cotransporter"/>
    <property type="match status" value="1"/>
</dbReference>
<evidence type="ECO:0000256" key="9">
    <source>
        <dbReference type="ARBA" id="ARBA00023136"/>
    </source>
</evidence>
<evidence type="ECO:0000256" key="11">
    <source>
        <dbReference type="SAM" id="Phobius"/>
    </source>
</evidence>
<keyword evidence="8" id="KW-0406">Ion transport</keyword>
<evidence type="ECO:0000256" key="2">
    <source>
        <dbReference type="ARBA" id="ARBA00006434"/>
    </source>
</evidence>
<dbReference type="PANTHER" id="PTHR42985">
    <property type="entry name" value="SODIUM-COUPLED MONOCARBOXYLATE TRANSPORTER"/>
    <property type="match status" value="1"/>
</dbReference>
<protein>
    <submittedName>
        <fullName evidence="13">Uncharacterized protein</fullName>
    </submittedName>
</protein>
<dbReference type="InterPro" id="IPR051163">
    <property type="entry name" value="Sodium:Solute_Symporter_SSF"/>
</dbReference>
<evidence type="ECO:0000256" key="10">
    <source>
        <dbReference type="ARBA" id="ARBA00023201"/>
    </source>
</evidence>
<comment type="caution">
    <text evidence="13">The sequence shown here is derived from an EMBL/GenBank/DDBJ whole genome shotgun (WGS) entry which is preliminary data.</text>
</comment>
<dbReference type="InterPro" id="IPR038377">
    <property type="entry name" value="Na/Glc_symporter_sf"/>
</dbReference>
<feature type="chain" id="PRO_5019280614" evidence="12">
    <location>
        <begin position="21"/>
        <end position="102"/>
    </location>
</feature>
<feature type="signal peptide" evidence="12">
    <location>
        <begin position="1"/>
        <end position="20"/>
    </location>
</feature>
<keyword evidence="12" id="KW-0732">Signal</keyword>
<reference evidence="13 14" key="1">
    <citation type="journal article" date="2018" name="Gigascience">
        <title>Genomes of trombidid mites reveal novel predicted allergens and laterally-transferred genes associated with secondary metabolism.</title>
        <authorList>
            <person name="Dong X."/>
            <person name="Chaisiri K."/>
            <person name="Xia D."/>
            <person name="Armstrong S.D."/>
            <person name="Fang Y."/>
            <person name="Donnelly M.J."/>
            <person name="Kadowaki T."/>
            <person name="McGarry J.W."/>
            <person name="Darby A.C."/>
            <person name="Makepeace B.L."/>
        </authorList>
    </citation>
    <scope>NUCLEOTIDE SEQUENCE [LARGE SCALE GENOMIC DNA]</scope>
    <source>
        <strain evidence="13">UoL-UT</strain>
    </source>
</reference>
<dbReference type="EMBL" id="NCKV01036841">
    <property type="protein sequence ID" value="RWS18629.1"/>
    <property type="molecule type" value="Genomic_DNA"/>
</dbReference>
<dbReference type="GO" id="GO:0006814">
    <property type="term" value="P:sodium ion transport"/>
    <property type="evidence" value="ECO:0007669"/>
    <property type="project" value="UniProtKB-KW"/>
</dbReference>
<keyword evidence="3" id="KW-0813">Transport</keyword>
<keyword evidence="5 11" id="KW-0812">Transmembrane</keyword>
<dbReference type="STRING" id="299467.A0A443RUA3"/>
<dbReference type="OrthoDB" id="6606086at2759"/>
<feature type="transmembrane region" description="Helical" evidence="11">
    <location>
        <begin position="47"/>
        <end position="68"/>
    </location>
</feature>
<dbReference type="InterPro" id="IPR001734">
    <property type="entry name" value="Na/solute_symporter"/>
</dbReference>
<keyword evidence="6 11" id="KW-1133">Transmembrane helix</keyword>
<keyword evidence="10" id="KW-0739">Sodium transport</keyword>
<comment type="subcellular location">
    <subcellularLocation>
        <location evidence="1">Cell membrane</location>
        <topology evidence="1">Multi-pass membrane protein</topology>
    </subcellularLocation>
</comment>
<evidence type="ECO:0000256" key="7">
    <source>
        <dbReference type="ARBA" id="ARBA00023053"/>
    </source>
</evidence>
<name>A0A443RUA3_9ACAR</name>